<feature type="domain" description="Chorein N-terminal" evidence="2">
    <location>
        <begin position="4"/>
        <end position="210"/>
    </location>
</feature>
<sequence>MFKLESYITPILLNYVAKYVKDLRDEDAQVSLWEGEVTFQNLDLRLDVLQEELNLPIELLSGHIHELSIQVPWTKLMSEPVRIVINTIEFVAKLPDEESKKSRATLFRDQRRKLKGSRAELVEPAPPQAGATNSNTVNKIINNINVQCHNIILKYVEDDIVVSMNVQYLSFTPANEKWQNGMVDVHPVNVCMRKLLQISDLTICLDQRNPAGRIDVCQEPVLYRCTLECRVLRKHNINTMSTTSTTRIGVLTKSLDINVSSLQLPMVMRLIKMLLDLKPADMDEDIFTIDEPTIAPSASQHQNREERNTVFQWAWNLLPRLTDTGGSLDSGDVIGHAFDVGVYAEQLNFMLKNSEYFIDQAMGSIKRIKYTPILRISLGGIYYERSQLKEVDWANVRAGLSSIYMEPLGPYRSDDPIDRSLLNTKEYQNERAYIDKSLFDEYYTFADRAWCSNNYDDYFSRITDEYMLFRSPVMAFDIVEYRSSRTMPKQAAEVAASSVTNELKDFGLRVKYRLLSAGITFHFSQSFLQVKNVISDLVCSLNYQGIHADSNNDNEPTVVTTHQEYANEFMTYKDFEYLIGFMPTCNYKIELRDMNVQFYPLTNQASHESLSMLPYLRLRVPLATGSVCGPANPERIVQLITHLQDKPREIVDSCYLTYEFDVKDLTFTALNTSPEQHNAKLINIPRMTFQYNRLLMPEKWRTNVAALESAVITAEIINMEFSKREFLIAQRIILMCISYKPNELAALATAIAETSPSADVIRLQTLISKLRLGYRKYHTHHAMLASVRNINADVHHSVMNVRNVVFSTNKGVTNKWMELQLQFPIPESAAQVDPPPSTVVCLWLESFRLTLDVYLLQFLKSFVQSIECTETETDTDQDAPSERQNSFSSLSVTSAAAFKMSINELQGRRFSRPSRKISIPEETVHASSDRDEKHAITFVVNPVATQAPETAKRDYVALVERLSTVVIFVESAQSRIDVCELMRRKKSEHITMEYTSIQLPRVKIKSNFSSVVSRGNIRLLVNPAIKSDQPFNWILEFNDFIIRYRKGSQTETLMAPVRTTVTLVISQKKLVVPESNDSKQSTDETESQPFSSISSVADLKKVDWANENAETESDKVVTWCVNVHIDMSAICFYGHRLKLLHEHFGILCTMYTSFRMSSYMLNCSKTADNTRLEIYTGSAQNQPLIKEFLELEPATHSPKRNKADKNEETFIFFGQWTIPRISLEMESFGNGKHRRVTLNFEDLLFNVDRHDSFNKVTAKVETLDLNYFTAKSPNEWTQMDSFQINTLGDSSNLPLLNVVITTVSLRDFYQKIGASDLFHKERSITELLIDVQPIEMVLDLDQLTEFCIPLCELLDYVRKNNPYQGSNASRPSQYKDTIKTVQQMPIVHLNSKGIFIYAPLETEKQCCSVLVLQIESIRLTPNLENPLVRQLIRPDIYSKAAELNMLHTPGSLVEDRQYELSVRKISLSSGNWQQTQQHRMAETRANEYDNPAFEWNNQLGSDALLKWDIFKDFDFITVFAPAISYERFLVCGQSIEYNCVSDFVASLNSPQINLISCFIVRVQRLQGILEESCLKDLRSVSTSRANSSVLIPMERKKLHSIMSPPRTNFQTPETKSSETFVGSCQSDSGIYIAKGVSIISSITNSIIPRTSELIVSRRFYPRSISFVAGIFALRLYDAVELEQQLILRPLMLVTISQPSFMTTQNLRKSVTQGSLFDFTVHVPGAQSPPTSISDECFSESVIFTMPGTLGSSGIPSPLLTFKLNRDRHQQKEMDLELLKPLVMRLCESTVRQLISDVVRINTVLHESPCFALRSERPVVHTTPLRQLKLTCFNRDRVNLRCDSLTIKFYDHERTYQFNAILRDFNGNLKFNLRPHKAAVKATLGAFFIQAGDKILLHPLLMRLSADLLSEPWCDQLLICATLKLNVLHVDAGVFTMLHLRKARAGFDRTMEHARLEWSGFLQQRPSLGMPEEVSPELLALYTPSKAEIQRAKLTQKPKVEFYQDDLRAGAFQFVYLNSDNMLPMPYQVQIIKKNYGIICWRYPQPRQMKHIHIYPVPMPVDNPIHIRCRMEYFSETHETFLYYCDFELSEQTSKHINPPERQISANIWRVVIMQSLVSVDGTCFEPDSDEDLQSIDSCRVVHDFKGNVDNDFVLHPKVLVGCMRIDTTFQAELVPKLQFLLACQDIELNLLNQPDAYDVLPPELDSYKLKSTTQISQNFLTLHVSNLQLHTEMYKPTDYSVELNFRSRIKCLDSGFLNMIDVMEPMSFQSYVRYVGCLRKMQANFVLDKLRFNCSACVIQTLYSAKQHWQEVLQQREELHTLMPKCVVVNRLQLPITFGQSGTSERIQLAPQQLRLYHFCSDFHTQELTFYVENPETQQLEASSSVHIAFKFEEEQRVHQLRIGQRCITIKQAKLSATQVYILVKGQIELLSMVPYELLAEFRVEDEPDKEALEHVLAAKGRASFCHQVMRQTNINMRLNLSAGQAKGRTGDIPLKTNNSLPWLVKVPTQSAQQFISLWVRILREDIALTGVQDDFQPQRILVSIWPIFEICNLLNCALQATESSTERPLAIDAAGGRLALSTATTHATEHRVKFSFPCALGDASQSEYTFMLKTMDWHKFFHYDEQAWSIDQALHKLSKKSTTKWPLDDDEELRVERCSKVQNMCDVQYRVGATREFSCTQGLDIAAWGMFINATELDIAIGLAKGNTRVSLKANCLEMVPALNQLFTIDVPFGSSWLSSSPICLEDVSPGSNVRHLQLRPNSHIDLVVLRNEEVVRMLLEFRLEDGRRVFKLRSKFVLTNFTDVPLQALPLTMDHKESSNREEVTKLDFIRRLRTLNCVEPLQQPIGISTNVFFDLKARKSKHSSDTAFVYFICFTVLGSQDISIPIPLTLPFTRRCFSLQHGSESIALIVTLIERQNVYYLSVFKDTAPAIILSNNTNVKFVVAQTSASGNSNVSCTSPELASKHFDWNQLVAPSSKCYYTPPQMYANFPDVDFTVCNLSLAVYNEPGASGKRKYSWSKPIRTDKSWKKFLHVPSHGDVKVVVCDKHRVIRVNIYYIAQQLEFSVKDLRSRFNEAPTSQTPRDSEIEKLPLREADSEAALISVDCAHFKEECDPKMQLQLRLLIKSFVFSLQTAHAERDYLKTEVCNMYADDLMLVYDEIDDDDQRSLRLLMPNLQVDNQLYSSGKYDFPVLLCAQQLYKRTACLPLVYDLNAVYERQAAQTQPQTLLSFVFYQDELALQSVHCRFQPFRVYIEDAYLNRLLDTLVECEPSNCTYTPRVQSSRMQLALGQTLLPDLVVTQALYISEPLRLNSFCVEPLSLLLSVHTSSRLYIALDHSPLSFSRYERQQLLTVPLRFGQSLGLHYLSGAIFGAGWVVGSLEILGSPSGLARSLSTGLRDFISMPVEGLFRGPWGFLVGVTQGSASLLRNVTAGTVNSVTKLAGSVARNLDRLTLDSEHIELTEARRRARPQGFADGLTQGLTGLGISLLGAVGGLAHHTLEARSSVGVIAGLTKGIVGALTKPLSGAAEMLALTGQGVLHTVGFNTMPQQVEPSVTRNVALHFSSYRIWRFLPAQLSTDQILFFQEISLKGTEQLRPALLFLTSTVLAIMELECDVLTFVSPVAKVEVVPDREDPSKLYLSLKTEQSNEQGQLNYINERIISFLHASRSQVMTSSNSLSDLLQLPDRDQDERVQRQSQCTLYIKANIGEHLVNYIKVIDQMCPN</sequence>
<protein>
    <submittedName>
        <fullName evidence="3">CG15523</fullName>
    </submittedName>
</protein>
<evidence type="ECO:0000313" key="3">
    <source>
        <dbReference type="EMBL" id="ALC47772.1"/>
    </source>
</evidence>
<proteinExistence type="predicted"/>
<keyword evidence="1" id="KW-0813">Transport</keyword>
<dbReference type="STRING" id="30019.A0A0M4ESM6"/>
<keyword evidence="4" id="KW-1185">Reference proteome</keyword>
<evidence type="ECO:0000313" key="4">
    <source>
        <dbReference type="Proteomes" id="UP000494163"/>
    </source>
</evidence>
<accession>A0A0M4ESM6</accession>
<dbReference type="OrthoDB" id="445152at2759"/>
<evidence type="ECO:0000259" key="2">
    <source>
        <dbReference type="Pfam" id="PF12624"/>
    </source>
</evidence>
<dbReference type="PANTHER" id="PTHR12517">
    <property type="entry name" value="VACUOLAR PROTEIN SORTING-ASSOCIATED PROTEIN 13B"/>
    <property type="match status" value="1"/>
</dbReference>
<dbReference type="EMBL" id="CP012526">
    <property type="protein sequence ID" value="ALC47772.1"/>
    <property type="molecule type" value="Genomic_DNA"/>
</dbReference>
<dbReference type="PANTHER" id="PTHR12517:SF0">
    <property type="entry name" value="INTERMEMBRANE LIPID TRANSFER PROTEIN VPS13B"/>
    <property type="match status" value="1"/>
</dbReference>
<name>A0A0M4ESM6_DROBS</name>
<dbReference type="InterPro" id="IPR039782">
    <property type="entry name" value="VPS13B"/>
</dbReference>
<dbReference type="InterPro" id="IPR026854">
    <property type="entry name" value="VPS13_N"/>
</dbReference>
<reference evidence="3 4" key="1">
    <citation type="submission" date="2015-08" db="EMBL/GenBank/DDBJ databases">
        <title>Ancestral chromatin configuration constrains chromatin evolution on differentiating sex chromosomes in Drosophila.</title>
        <authorList>
            <person name="Zhou Q."/>
            <person name="Bachtrog D."/>
        </authorList>
    </citation>
    <scope>NUCLEOTIDE SEQUENCE [LARGE SCALE GENOMIC DNA]</scope>
    <source>
        <tissue evidence="3">Whole larvae</tissue>
    </source>
</reference>
<dbReference type="Proteomes" id="UP000494163">
    <property type="component" value="Chromosome 3R"/>
</dbReference>
<evidence type="ECO:0000256" key="1">
    <source>
        <dbReference type="ARBA" id="ARBA00022448"/>
    </source>
</evidence>
<dbReference type="OMA" id="SFYMPRI"/>
<organism evidence="3 4">
    <name type="scientific">Drosophila busckii</name>
    <name type="common">Fruit fly</name>
    <dbReference type="NCBI Taxonomy" id="30019"/>
    <lineage>
        <taxon>Eukaryota</taxon>
        <taxon>Metazoa</taxon>
        <taxon>Ecdysozoa</taxon>
        <taxon>Arthropoda</taxon>
        <taxon>Hexapoda</taxon>
        <taxon>Insecta</taxon>
        <taxon>Pterygota</taxon>
        <taxon>Neoptera</taxon>
        <taxon>Endopterygota</taxon>
        <taxon>Diptera</taxon>
        <taxon>Brachycera</taxon>
        <taxon>Muscomorpha</taxon>
        <taxon>Ephydroidea</taxon>
        <taxon>Drosophilidae</taxon>
        <taxon>Drosophila</taxon>
    </lineage>
</organism>
<gene>
    <name evidence="3" type="ORF">Dbus_chr3Rg2522</name>
</gene>
<dbReference type="Pfam" id="PF12624">
    <property type="entry name" value="VPS13_N"/>
    <property type="match status" value="1"/>
</dbReference>